<proteinExistence type="predicted"/>
<reference evidence="1 2" key="1">
    <citation type="submission" date="2023-09" db="EMBL/GenBank/DDBJ databases">
        <authorList>
            <person name="Rey-Velasco X."/>
        </authorList>
    </citation>
    <scope>NUCLEOTIDE SEQUENCE [LARGE SCALE GENOMIC DNA]</scope>
    <source>
        <strain evidence="1 2">F188</strain>
    </source>
</reference>
<sequence length="254" mass="29362">MRHKLILDVFTIIYKGRQRVGFKVKGIEKFLYLSPANVKQSTEVDINEVEILIGSKIRPELYRKGEKMFGGEIYKGDYPIIKDFWIECSDTIENMRKKNSDKLKSLKKIKKVFHFHKFGKDNIGFDVGEDKAIFTSANRVVGLTSLDLSEIHILEGSFIGPEYYQKGENIYEGMDKEPELCYKSNVVIKNLNLRFCGKIEEMHEKFENSEPSYATGYDNSSYDYDSGYDSSNWLADAAGTDDPEVMRDVYWNLD</sequence>
<dbReference type="RefSeq" id="WP_311684196.1">
    <property type="nucleotide sequence ID" value="NZ_JAVRHM010000009.1"/>
</dbReference>
<organism evidence="1 2">
    <name type="scientific">Autumnicola patrickiae</name>
    <dbReference type="NCBI Taxonomy" id="3075591"/>
    <lineage>
        <taxon>Bacteria</taxon>
        <taxon>Pseudomonadati</taxon>
        <taxon>Bacteroidota</taxon>
        <taxon>Flavobacteriia</taxon>
        <taxon>Flavobacteriales</taxon>
        <taxon>Flavobacteriaceae</taxon>
        <taxon>Autumnicola</taxon>
    </lineage>
</organism>
<accession>A0ABU3E246</accession>
<dbReference type="Proteomes" id="UP001261624">
    <property type="component" value="Unassembled WGS sequence"/>
</dbReference>
<evidence type="ECO:0000313" key="2">
    <source>
        <dbReference type="Proteomes" id="UP001261624"/>
    </source>
</evidence>
<comment type="caution">
    <text evidence="1">The sequence shown here is derived from an EMBL/GenBank/DDBJ whole genome shotgun (WGS) entry which is preliminary data.</text>
</comment>
<dbReference type="EMBL" id="JAVRHM010000009">
    <property type="protein sequence ID" value="MDT0690065.1"/>
    <property type="molecule type" value="Genomic_DNA"/>
</dbReference>
<protein>
    <submittedName>
        <fullName evidence="1">Uncharacterized protein</fullName>
    </submittedName>
</protein>
<evidence type="ECO:0000313" key="1">
    <source>
        <dbReference type="EMBL" id="MDT0690065.1"/>
    </source>
</evidence>
<keyword evidence="2" id="KW-1185">Reference proteome</keyword>
<name>A0ABU3E246_9FLAO</name>
<gene>
    <name evidence="1" type="ORF">RM549_09740</name>
</gene>